<dbReference type="SUPFAM" id="SSF53383">
    <property type="entry name" value="PLP-dependent transferases"/>
    <property type="match status" value="1"/>
</dbReference>
<proteinExistence type="inferred from homology"/>
<evidence type="ECO:0000256" key="5">
    <source>
        <dbReference type="ARBA" id="ARBA00022898"/>
    </source>
</evidence>
<dbReference type="Gene3D" id="3.90.1150.10">
    <property type="entry name" value="Aspartate Aminotransferase, domain 1"/>
    <property type="match status" value="1"/>
</dbReference>
<reference evidence="10" key="1">
    <citation type="submission" date="2016-04" db="EMBL/GenBank/DDBJ databases">
        <authorList>
            <person name="Calderon-Fernandez G.M.Sr."/>
        </authorList>
    </citation>
    <scope>NUCLEOTIDE SEQUENCE</scope>
    <source>
        <strain evidence="10">Int1</strain>
        <tissue evidence="10">Integument</tissue>
    </source>
</reference>
<dbReference type="InterPro" id="IPR015424">
    <property type="entry name" value="PyrdxlP-dep_Trfase"/>
</dbReference>
<reference evidence="10" key="2">
    <citation type="journal article" date="2017" name="J. Med. Entomol.">
        <title>Transcriptome Analysis of the Triatoma infestans (Hemiptera: Reduviidae) Integument.</title>
        <authorList>
            <person name="Calderon-Fernandez G.M."/>
            <person name="Moriconi D.E."/>
            <person name="Dulbecco A.B."/>
            <person name="Juarez M.P."/>
        </authorList>
    </citation>
    <scope>NUCLEOTIDE SEQUENCE</scope>
    <source>
        <strain evidence="10">Int1</strain>
        <tissue evidence="10">Integument</tissue>
    </source>
</reference>
<evidence type="ECO:0000256" key="8">
    <source>
        <dbReference type="PIRSR" id="PIRSR001434-2"/>
    </source>
</evidence>
<feature type="non-terminal residue" evidence="10">
    <location>
        <position position="1"/>
    </location>
</feature>
<dbReference type="PIRSF" id="PIRSF001434">
    <property type="entry name" value="CGS"/>
    <property type="match status" value="1"/>
</dbReference>
<feature type="modified residue" description="N6-(pyridoxal phosphate)lysine" evidence="8">
    <location>
        <position position="245"/>
    </location>
</feature>
<evidence type="ECO:0000256" key="9">
    <source>
        <dbReference type="RuleBase" id="RU362118"/>
    </source>
</evidence>
<dbReference type="FunFam" id="3.90.1150.10:FF:000008">
    <property type="entry name" value="Cystathionine gamma-synthase"/>
    <property type="match status" value="1"/>
</dbReference>
<keyword evidence="10" id="KW-0456">Lyase</keyword>
<evidence type="ECO:0000256" key="4">
    <source>
        <dbReference type="ARBA" id="ARBA00012085"/>
    </source>
</evidence>
<dbReference type="FunFam" id="3.40.640.10:FF:000009">
    <property type="entry name" value="Cystathionine gamma-synthase homolog"/>
    <property type="match status" value="1"/>
</dbReference>
<dbReference type="GO" id="GO:0030170">
    <property type="term" value="F:pyridoxal phosphate binding"/>
    <property type="evidence" value="ECO:0007669"/>
    <property type="project" value="InterPro"/>
</dbReference>
<dbReference type="GO" id="GO:0005737">
    <property type="term" value="C:cytoplasm"/>
    <property type="evidence" value="ECO:0007669"/>
    <property type="project" value="TreeGrafter"/>
</dbReference>
<dbReference type="InterPro" id="IPR015422">
    <property type="entry name" value="PyrdxlP-dep_Trfase_small"/>
</dbReference>
<dbReference type="GO" id="GO:0019346">
    <property type="term" value="P:transsulfuration"/>
    <property type="evidence" value="ECO:0007669"/>
    <property type="project" value="InterPro"/>
</dbReference>
<evidence type="ECO:0000256" key="6">
    <source>
        <dbReference type="ARBA" id="ARBA00023192"/>
    </source>
</evidence>
<dbReference type="Gene3D" id="3.40.640.10">
    <property type="entry name" value="Type I PLP-dependent aspartate aminotransferase-like (Major domain)"/>
    <property type="match status" value="1"/>
</dbReference>
<dbReference type="PANTHER" id="PTHR11808:SF15">
    <property type="entry name" value="CYSTATHIONINE GAMMA-LYASE"/>
    <property type="match status" value="1"/>
</dbReference>
<dbReference type="EC" id="4.4.1.1" evidence="4"/>
<dbReference type="InterPro" id="IPR054542">
    <property type="entry name" value="Cys_met_metab_PP"/>
</dbReference>
<dbReference type="InterPro" id="IPR000277">
    <property type="entry name" value="Cys/Met-Metab_PyrdxlP-dep_enz"/>
</dbReference>
<evidence type="ECO:0000256" key="7">
    <source>
        <dbReference type="ARBA" id="ARBA00029853"/>
    </source>
</evidence>
<comment type="pathway">
    <text evidence="2">Amino-acid biosynthesis; L-cysteine biosynthesis; L-cysteine from L-homocysteine and L-serine: step 2/2.</text>
</comment>
<comment type="similarity">
    <text evidence="3 9">Belongs to the trans-sulfuration enzymes family.</text>
</comment>
<dbReference type="EMBL" id="GEMB01000958">
    <property type="protein sequence ID" value="JAS02183.1"/>
    <property type="molecule type" value="Transcribed_RNA"/>
</dbReference>
<protein>
    <recommendedName>
        <fullName evidence="4">cystathionine gamma-lyase</fullName>
        <ecNumber evidence="4">4.4.1.1</ecNumber>
    </recommendedName>
    <alternativeName>
        <fullName evidence="7">Gamma-cystathionase</fullName>
    </alternativeName>
</protein>
<dbReference type="PANTHER" id="PTHR11808">
    <property type="entry name" value="TRANS-SULFURATION ENZYME FAMILY MEMBER"/>
    <property type="match status" value="1"/>
</dbReference>
<dbReference type="GO" id="GO:0019343">
    <property type="term" value="P:cysteine biosynthetic process via cystathionine"/>
    <property type="evidence" value="ECO:0007669"/>
    <property type="project" value="TreeGrafter"/>
</dbReference>
<dbReference type="AlphaFoldDB" id="A0A171AKD9"/>
<evidence type="ECO:0000313" key="10">
    <source>
        <dbReference type="EMBL" id="JAS02183.1"/>
    </source>
</evidence>
<sequence length="434" mass="48157">LKILYYLENLKSNILQKMPNIEEHNHIVLNNNHYSIEEEENGYLPIDQSFATRAIHVGQDPDKWSSGVVIPPIHMGTTFKQDAAGKHRGYEYGRSGNPSRAVLEECLASLDDAKYGLAFSSGLAALTGLCALLKNGDHIVAGDDIYGGTNRFLRNVATKAGLETTFVDMTVPEAFDKVIQPNTKLVWVESPTNPMMKVMDIPKLSEIIKKHNQDIIFIVDNTFLTPYFQKTLSLGADIAMYSLTKYMNGHSDVIMGAMTTNNEDLYKRMLYLQNAMGIIPSPFDCYLVNRSLKTLAVRMKQHMKNAIIVAKHLEKHPLVERVLCPALPSHPQHSIAKRLWSGNSGMMSFYIKDGTLEQSNAFLSSLKVFTLAESLGGFESLAELPSIMTHASVPAEQRAELGITDNMIRLSIGLEDARDLIADLDQALAAIKAC</sequence>
<keyword evidence="5 8" id="KW-0663">Pyridoxal phosphate</keyword>
<dbReference type="CDD" id="cd00614">
    <property type="entry name" value="CGS_like"/>
    <property type="match status" value="1"/>
</dbReference>
<dbReference type="Pfam" id="PF01053">
    <property type="entry name" value="Cys_Met_Meta_PP"/>
    <property type="match status" value="1"/>
</dbReference>
<comment type="cofactor">
    <cofactor evidence="1 9">
        <name>pyridoxal 5'-phosphate</name>
        <dbReference type="ChEBI" id="CHEBI:597326"/>
    </cofactor>
</comment>
<evidence type="ECO:0000256" key="1">
    <source>
        <dbReference type="ARBA" id="ARBA00001933"/>
    </source>
</evidence>
<organism evidence="10">
    <name type="scientific">Triatoma infestans</name>
    <name type="common">Assassin bug</name>
    <dbReference type="NCBI Taxonomy" id="30076"/>
    <lineage>
        <taxon>Eukaryota</taxon>
        <taxon>Metazoa</taxon>
        <taxon>Ecdysozoa</taxon>
        <taxon>Arthropoda</taxon>
        <taxon>Hexapoda</taxon>
        <taxon>Insecta</taxon>
        <taxon>Pterygota</taxon>
        <taxon>Neoptera</taxon>
        <taxon>Paraneoptera</taxon>
        <taxon>Hemiptera</taxon>
        <taxon>Heteroptera</taxon>
        <taxon>Panheteroptera</taxon>
        <taxon>Cimicomorpha</taxon>
        <taxon>Reduviidae</taxon>
        <taxon>Triatominae</taxon>
        <taxon>Triatoma</taxon>
    </lineage>
</organism>
<keyword evidence="6" id="KW-0028">Amino-acid biosynthesis</keyword>
<dbReference type="GO" id="GO:0004123">
    <property type="term" value="F:cystathionine gamma-lyase activity"/>
    <property type="evidence" value="ECO:0007669"/>
    <property type="project" value="TreeGrafter"/>
</dbReference>
<accession>A0A171AKD9</accession>
<name>A0A171AKD9_TRIIF</name>
<evidence type="ECO:0000256" key="2">
    <source>
        <dbReference type="ARBA" id="ARBA00005038"/>
    </source>
</evidence>
<dbReference type="PROSITE" id="PS00868">
    <property type="entry name" value="CYS_MET_METAB_PP"/>
    <property type="match status" value="1"/>
</dbReference>
<dbReference type="InterPro" id="IPR015421">
    <property type="entry name" value="PyrdxlP-dep_Trfase_major"/>
</dbReference>
<dbReference type="UniPathway" id="UPA00136">
    <property type="reaction ID" value="UER00202"/>
</dbReference>
<keyword evidence="6" id="KW-0198">Cysteine biosynthesis</keyword>
<evidence type="ECO:0000256" key="3">
    <source>
        <dbReference type="ARBA" id="ARBA00009077"/>
    </source>
</evidence>